<dbReference type="InterPro" id="IPR030378">
    <property type="entry name" value="G_CP_dom"/>
</dbReference>
<evidence type="ECO:0000256" key="10">
    <source>
        <dbReference type="HAMAP-Rule" id="MF_01820"/>
    </source>
</evidence>
<keyword evidence="8 10" id="KW-0694">RNA-binding</keyword>
<dbReference type="NCBIfam" id="TIGR00157">
    <property type="entry name" value="ribosome small subunit-dependent GTPase A"/>
    <property type="match status" value="1"/>
</dbReference>
<dbReference type="Pfam" id="PF03193">
    <property type="entry name" value="RsgA_GTPase"/>
    <property type="match status" value="1"/>
</dbReference>
<dbReference type="InterPro" id="IPR004881">
    <property type="entry name" value="Ribosome_biogen_GTPase_RsgA"/>
</dbReference>
<keyword evidence="2 10" id="KW-0690">Ribosome biogenesis</keyword>
<dbReference type="Gene3D" id="2.40.50.140">
    <property type="entry name" value="Nucleic acid-binding proteins"/>
    <property type="match status" value="1"/>
</dbReference>
<feature type="binding site" evidence="10">
    <location>
        <position position="300"/>
    </location>
    <ligand>
        <name>Zn(2+)</name>
        <dbReference type="ChEBI" id="CHEBI:29105"/>
    </ligand>
</feature>
<name>A0ABX7E1X1_9BACI</name>
<evidence type="ECO:0000313" key="14">
    <source>
        <dbReference type="Proteomes" id="UP000595691"/>
    </source>
</evidence>
<evidence type="ECO:0000256" key="5">
    <source>
        <dbReference type="ARBA" id="ARBA00022741"/>
    </source>
</evidence>
<keyword evidence="7 10" id="KW-0862">Zinc</keyword>
<feature type="domain" description="EngC GTPase" evidence="11">
    <location>
        <begin position="123"/>
        <end position="270"/>
    </location>
</feature>
<keyword evidence="1 10" id="KW-0963">Cytoplasm</keyword>
<dbReference type="Proteomes" id="UP000595691">
    <property type="component" value="Chromosome"/>
</dbReference>
<evidence type="ECO:0000256" key="7">
    <source>
        <dbReference type="ARBA" id="ARBA00022833"/>
    </source>
</evidence>
<evidence type="ECO:0000256" key="9">
    <source>
        <dbReference type="ARBA" id="ARBA00023134"/>
    </source>
</evidence>
<evidence type="ECO:0000256" key="1">
    <source>
        <dbReference type="ARBA" id="ARBA00022490"/>
    </source>
</evidence>
<evidence type="ECO:0000256" key="4">
    <source>
        <dbReference type="ARBA" id="ARBA00022730"/>
    </source>
</evidence>
<evidence type="ECO:0000256" key="3">
    <source>
        <dbReference type="ARBA" id="ARBA00022723"/>
    </source>
</evidence>
<dbReference type="PANTHER" id="PTHR32120">
    <property type="entry name" value="SMALL RIBOSOMAL SUBUNIT BIOGENESIS GTPASE RSGA"/>
    <property type="match status" value="1"/>
</dbReference>
<comment type="subcellular location">
    <subcellularLocation>
        <location evidence="10">Cytoplasm</location>
    </subcellularLocation>
</comment>
<evidence type="ECO:0000313" key="13">
    <source>
        <dbReference type="EMBL" id="QQZ09265.1"/>
    </source>
</evidence>
<reference evidence="13 14" key="1">
    <citation type="submission" date="2020-11" db="EMBL/GenBank/DDBJ databases">
        <title>Taxonomic evaluation of the Bacillus sporothermodurans group of bacteria based on whole genome sequences.</title>
        <authorList>
            <person name="Fiedler G."/>
            <person name="Herbstmann A.-D."/>
            <person name="Doll E."/>
            <person name="Wenning M."/>
            <person name="Brinks E."/>
            <person name="Kabisch J."/>
            <person name="Breitenwieser F."/>
            <person name="Lappann M."/>
            <person name="Boehnlein C."/>
            <person name="Franz C."/>
        </authorList>
    </citation>
    <scope>NUCLEOTIDE SEQUENCE [LARGE SCALE GENOMIC DNA]</scope>
    <source>
        <strain evidence="13 14">JCM 19841</strain>
    </source>
</reference>
<dbReference type="PROSITE" id="PS51721">
    <property type="entry name" value="G_CP"/>
    <property type="match status" value="1"/>
</dbReference>
<organism evidence="13 14">
    <name type="scientific">Heyndrickxia vini</name>
    <dbReference type="NCBI Taxonomy" id="1476025"/>
    <lineage>
        <taxon>Bacteria</taxon>
        <taxon>Bacillati</taxon>
        <taxon>Bacillota</taxon>
        <taxon>Bacilli</taxon>
        <taxon>Bacillales</taxon>
        <taxon>Bacillaceae</taxon>
        <taxon>Heyndrickxia</taxon>
    </lineage>
</organism>
<dbReference type="PANTHER" id="PTHR32120:SF10">
    <property type="entry name" value="SMALL RIBOSOMAL SUBUNIT BIOGENESIS GTPASE RSGA"/>
    <property type="match status" value="1"/>
</dbReference>
<keyword evidence="4 10" id="KW-0699">rRNA-binding</keyword>
<dbReference type="SUPFAM" id="SSF50249">
    <property type="entry name" value="Nucleic acid-binding proteins"/>
    <property type="match status" value="1"/>
</dbReference>
<evidence type="ECO:0000256" key="8">
    <source>
        <dbReference type="ARBA" id="ARBA00022884"/>
    </source>
</evidence>
<dbReference type="Gene3D" id="1.10.40.50">
    <property type="entry name" value="Probable gtpase engc, domain 3"/>
    <property type="match status" value="1"/>
</dbReference>
<dbReference type="HAMAP" id="MF_01820">
    <property type="entry name" value="GTPase_RsgA"/>
    <property type="match status" value="1"/>
</dbReference>
<accession>A0ABX7E1X1</accession>
<feature type="binding site" evidence="10">
    <location>
        <position position="302"/>
    </location>
    <ligand>
        <name>Zn(2+)</name>
        <dbReference type="ChEBI" id="CHEBI:29105"/>
    </ligand>
</feature>
<keyword evidence="5 10" id="KW-0547">Nucleotide-binding</keyword>
<dbReference type="InterPro" id="IPR010914">
    <property type="entry name" value="RsgA_GTPase_dom"/>
</dbReference>
<keyword evidence="3 10" id="KW-0479">Metal-binding</keyword>
<gene>
    <name evidence="10 13" type="primary">rsgA</name>
    <name evidence="13" type="ORF">I5776_20260</name>
</gene>
<keyword evidence="14" id="KW-1185">Reference proteome</keyword>
<dbReference type="CDD" id="cd01854">
    <property type="entry name" value="YjeQ_EngC"/>
    <property type="match status" value="1"/>
</dbReference>
<feature type="domain" description="CP-type G" evidence="12">
    <location>
        <begin position="117"/>
        <end position="272"/>
    </location>
</feature>
<comment type="cofactor">
    <cofactor evidence="10">
        <name>Zn(2+)</name>
        <dbReference type="ChEBI" id="CHEBI:29105"/>
    </cofactor>
    <text evidence="10">Binds 1 zinc ion per subunit.</text>
</comment>
<keyword evidence="9 10" id="KW-0342">GTP-binding</keyword>
<protein>
    <recommendedName>
        <fullName evidence="10">Small ribosomal subunit biogenesis GTPase RsgA</fullName>
        <ecNumber evidence="10">3.6.1.-</ecNumber>
    </recommendedName>
</protein>
<dbReference type="InterPro" id="IPR027417">
    <property type="entry name" value="P-loop_NTPase"/>
</dbReference>
<keyword evidence="6 10" id="KW-0378">Hydrolase</keyword>
<comment type="similarity">
    <text evidence="10">Belongs to the TRAFAC class YlqF/YawG GTPase family. RsgA subfamily.</text>
</comment>
<sequence>MVFIFTQILEELHLNLQTLGWNSYFEEQFEQYKQQGYEVGRVTLEHKKIYRVATEQGELLSEVSGKLRFQAFERQDYPAVGDWVVISPRIEEQKATIHAILPRKSKFSRKAAGPKMDEQIVATNVDTVFLVNALNSDFNLRRIERYVLTAWESGANPVIILSKVDLCENVEEKIQEVESIAFGVPIHAIGAEQNIGLEQLTPYIYEGQTIALLGSSGVGKSTLTNALFGSVKQDVRSIREDDGRGRHTTTHRELIVLESGGILIDTPGMRELQLWDAEDGLSQSFSDIEELAESCRFRDCSHAKEPGCAIQLALLEGTLDKNRYASYVKLQRELAFLERKENRQAKLAEKARMKQLTNGQKKNKK</sequence>
<feature type="binding site" evidence="10">
    <location>
        <begin position="214"/>
        <end position="222"/>
    </location>
    <ligand>
        <name>GTP</name>
        <dbReference type="ChEBI" id="CHEBI:37565"/>
    </ligand>
</feature>
<dbReference type="InterPro" id="IPR012340">
    <property type="entry name" value="NA-bd_OB-fold"/>
</dbReference>
<feature type="binding site" evidence="10">
    <location>
        <begin position="162"/>
        <end position="165"/>
    </location>
    <ligand>
        <name>GTP</name>
        <dbReference type="ChEBI" id="CHEBI:37565"/>
    </ligand>
</feature>
<comment type="subunit">
    <text evidence="10">Monomer. Associates with 30S ribosomal subunit, binds 16S rRNA.</text>
</comment>
<proteinExistence type="inferred from homology"/>
<evidence type="ECO:0000259" key="12">
    <source>
        <dbReference type="PROSITE" id="PS51721"/>
    </source>
</evidence>
<feature type="binding site" evidence="10">
    <location>
        <position position="295"/>
    </location>
    <ligand>
        <name>Zn(2+)</name>
        <dbReference type="ChEBI" id="CHEBI:29105"/>
    </ligand>
</feature>
<evidence type="ECO:0000256" key="6">
    <source>
        <dbReference type="ARBA" id="ARBA00022801"/>
    </source>
</evidence>
<evidence type="ECO:0000259" key="11">
    <source>
        <dbReference type="PROSITE" id="PS50936"/>
    </source>
</evidence>
<comment type="function">
    <text evidence="10">One of several proteins that assist in the late maturation steps of the functional core of the 30S ribosomal subunit. Helps release RbfA from mature subunits. May play a role in the assembly of ribosomal proteins into the subunit. Circularly permuted GTPase that catalyzes slow GTP hydrolysis, GTPase activity is stimulated by the 30S ribosomal subunit.</text>
</comment>
<dbReference type="EMBL" id="CP065425">
    <property type="protein sequence ID" value="QQZ09265.1"/>
    <property type="molecule type" value="Genomic_DNA"/>
</dbReference>
<evidence type="ECO:0000256" key="2">
    <source>
        <dbReference type="ARBA" id="ARBA00022517"/>
    </source>
</evidence>
<feature type="binding site" evidence="10">
    <location>
        <position position="308"/>
    </location>
    <ligand>
        <name>Zn(2+)</name>
        <dbReference type="ChEBI" id="CHEBI:29105"/>
    </ligand>
</feature>
<dbReference type="EC" id="3.6.1.-" evidence="10"/>
<dbReference type="PROSITE" id="PS50936">
    <property type="entry name" value="ENGC_GTPASE"/>
    <property type="match status" value="1"/>
</dbReference>
<dbReference type="SUPFAM" id="SSF52540">
    <property type="entry name" value="P-loop containing nucleoside triphosphate hydrolases"/>
    <property type="match status" value="1"/>
</dbReference>
<dbReference type="Gene3D" id="3.40.50.300">
    <property type="entry name" value="P-loop containing nucleotide triphosphate hydrolases"/>
    <property type="match status" value="1"/>
</dbReference>